<gene>
    <name evidence="5" type="ORF">GCM10023149_48220</name>
</gene>
<reference evidence="6" key="1">
    <citation type="journal article" date="2019" name="Int. J. Syst. Evol. Microbiol.">
        <title>The Global Catalogue of Microorganisms (GCM) 10K type strain sequencing project: providing services to taxonomists for standard genome sequencing and annotation.</title>
        <authorList>
            <consortium name="The Broad Institute Genomics Platform"/>
            <consortium name="The Broad Institute Genome Sequencing Center for Infectious Disease"/>
            <person name="Wu L."/>
            <person name="Ma J."/>
        </authorList>
    </citation>
    <scope>NUCLEOTIDE SEQUENCE [LARGE SCALE GENOMIC DNA]</scope>
    <source>
        <strain evidence="6">JCM 17705</strain>
    </source>
</reference>
<proteinExistence type="predicted"/>
<feature type="signal peptide" evidence="3">
    <location>
        <begin position="1"/>
        <end position="23"/>
    </location>
</feature>
<accession>A0ABP8HEN4</accession>
<dbReference type="Pfam" id="PF09375">
    <property type="entry name" value="Peptidase_M75"/>
    <property type="match status" value="1"/>
</dbReference>
<organism evidence="5 6">
    <name type="scientific">Mucilaginibacter gynuensis</name>
    <dbReference type="NCBI Taxonomy" id="1302236"/>
    <lineage>
        <taxon>Bacteria</taxon>
        <taxon>Pseudomonadati</taxon>
        <taxon>Bacteroidota</taxon>
        <taxon>Sphingobacteriia</taxon>
        <taxon>Sphingobacteriales</taxon>
        <taxon>Sphingobacteriaceae</taxon>
        <taxon>Mucilaginibacter</taxon>
    </lineage>
</organism>
<evidence type="ECO:0000259" key="4">
    <source>
        <dbReference type="Pfam" id="PF09375"/>
    </source>
</evidence>
<comment type="caution">
    <text evidence="5">The sequence shown here is derived from an EMBL/GenBank/DDBJ whole genome shotgun (WGS) entry which is preliminary data.</text>
</comment>
<dbReference type="InterPro" id="IPR018976">
    <property type="entry name" value="Imelysin-like"/>
</dbReference>
<dbReference type="PROSITE" id="PS51257">
    <property type="entry name" value="PROKAR_LIPOPROTEIN"/>
    <property type="match status" value="1"/>
</dbReference>
<evidence type="ECO:0000256" key="3">
    <source>
        <dbReference type="SAM" id="SignalP"/>
    </source>
</evidence>
<protein>
    <recommendedName>
        <fullName evidence="4">Imelysin-like domain-containing protein</fullName>
    </recommendedName>
</protein>
<sequence length="357" mass="39267">MNRSFIKALVIAVPLTLAGVSCSKDKNDNTNVTDIEALKKQILADAANIVCKASYQDMFDKAQALKTSIATLNTTTNDANLADSQNKWRAMRTTWEQTEAWLFGPVAEDQIDPRIDTWPVEFNDLESILSGNQALTPEYVAGLEESLKGFHPIEYLLWGQNGNKTAAQFTVREKEFLVSLTANLVKLTTEVRDSWSVDGYDKQLANAGAGSTEFTTQQAAFLQIVDGMSGICDEVANGKIKEPFDAQDPKLEESPFAKNSTIDFTNNIKGILDIYQGRFNSDGKGLEDLVREKDLSLDADIKSKHAAAIAALNDITIPFGEAIVTQQSKVQNAMTKIQALFNVLDGDLKTFVQKNVK</sequence>
<dbReference type="EMBL" id="BAABFT010000020">
    <property type="protein sequence ID" value="GAA4338295.1"/>
    <property type="molecule type" value="Genomic_DNA"/>
</dbReference>
<evidence type="ECO:0000313" key="5">
    <source>
        <dbReference type="EMBL" id="GAA4338295.1"/>
    </source>
</evidence>
<comment type="subcellular location">
    <subcellularLocation>
        <location evidence="1">Cell envelope</location>
    </subcellularLocation>
</comment>
<evidence type="ECO:0000256" key="1">
    <source>
        <dbReference type="ARBA" id="ARBA00004196"/>
    </source>
</evidence>
<evidence type="ECO:0000313" key="6">
    <source>
        <dbReference type="Proteomes" id="UP001500582"/>
    </source>
</evidence>
<dbReference type="InterPro" id="IPR034982">
    <property type="entry name" value="Imelysin-like_IrpA"/>
</dbReference>
<name>A0ABP8HEN4_9SPHI</name>
<dbReference type="Gene3D" id="1.20.1420.20">
    <property type="entry name" value="M75 peptidase, HXXE motif"/>
    <property type="match status" value="1"/>
</dbReference>
<dbReference type="CDD" id="cd14658">
    <property type="entry name" value="Imelysin-like_IrpA"/>
    <property type="match status" value="1"/>
</dbReference>
<keyword evidence="6" id="KW-1185">Reference proteome</keyword>
<feature type="domain" description="Imelysin-like" evidence="4">
    <location>
        <begin position="53"/>
        <end position="341"/>
    </location>
</feature>
<feature type="chain" id="PRO_5046650956" description="Imelysin-like domain-containing protein" evidence="3">
    <location>
        <begin position="24"/>
        <end position="357"/>
    </location>
</feature>
<evidence type="ECO:0000256" key="2">
    <source>
        <dbReference type="ARBA" id="ARBA00022729"/>
    </source>
</evidence>
<dbReference type="RefSeq" id="WP_345213769.1">
    <property type="nucleotide sequence ID" value="NZ_BAABFT010000020.1"/>
</dbReference>
<dbReference type="Proteomes" id="UP001500582">
    <property type="component" value="Unassembled WGS sequence"/>
</dbReference>
<keyword evidence="2 3" id="KW-0732">Signal</keyword>
<dbReference type="InterPro" id="IPR038352">
    <property type="entry name" value="Imelysin_sf"/>
</dbReference>